<protein>
    <recommendedName>
        <fullName evidence="4">Secreted protein</fullName>
    </recommendedName>
</protein>
<gene>
    <name evidence="2" type="ORF">AMECASPLE_031541</name>
</gene>
<proteinExistence type="predicted"/>
<sequence>MTLHELVLCVCLCSVNLTSSLFLLNIHCITKSTGSHHQITEFWCYIDLCCCRCTNFGVEKLEWPAQCPDLNLLGYLWDELEWSLHFWFSHPNIKHTSKP</sequence>
<comment type="caution">
    <text evidence="2">The sequence shown here is derived from an EMBL/GenBank/DDBJ whole genome shotgun (WGS) entry which is preliminary data.</text>
</comment>
<evidence type="ECO:0000313" key="3">
    <source>
        <dbReference type="Proteomes" id="UP001469553"/>
    </source>
</evidence>
<dbReference type="EMBL" id="JAHRIP010022748">
    <property type="protein sequence ID" value="MEQ2289302.1"/>
    <property type="molecule type" value="Genomic_DNA"/>
</dbReference>
<evidence type="ECO:0000313" key="2">
    <source>
        <dbReference type="EMBL" id="MEQ2289302.1"/>
    </source>
</evidence>
<organism evidence="2 3">
    <name type="scientific">Ameca splendens</name>
    <dbReference type="NCBI Taxonomy" id="208324"/>
    <lineage>
        <taxon>Eukaryota</taxon>
        <taxon>Metazoa</taxon>
        <taxon>Chordata</taxon>
        <taxon>Craniata</taxon>
        <taxon>Vertebrata</taxon>
        <taxon>Euteleostomi</taxon>
        <taxon>Actinopterygii</taxon>
        <taxon>Neopterygii</taxon>
        <taxon>Teleostei</taxon>
        <taxon>Neoteleostei</taxon>
        <taxon>Acanthomorphata</taxon>
        <taxon>Ovalentaria</taxon>
        <taxon>Atherinomorphae</taxon>
        <taxon>Cyprinodontiformes</taxon>
        <taxon>Goodeidae</taxon>
        <taxon>Ameca</taxon>
    </lineage>
</organism>
<evidence type="ECO:0000256" key="1">
    <source>
        <dbReference type="SAM" id="SignalP"/>
    </source>
</evidence>
<accession>A0ABV0Y688</accession>
<dbReference type="Proteomes" id="UP001469553">
    <property type="component" value="Unassembled WGS sequence"/>
</dbReference>
<reference evidence="2 3" key="1">
    <citation type="submission" date="2021-06" db="EMBL/GenBank/DDBJ databases">
        <authorList>
            <person name="Palmer J.M."/>
        </authorList>
    </citation>
    <scope>NUCLEOTIDE SEQUENCE [LARGE SCALE GENOMIC DNA]</scope>
    <source>
        <strain evidence="2 3">AS_MEX2019</strain>
        <tissue evidence="2">Muscle</tissue>
    </source>
</reference>
<keyword evidence="3" id="KW-1185">Reference proteome</keyword>
<name>A0ABV0Y688_9TELE</name>
<feature type="signal peptide" evidence="1">
    <location>
        <begin position="1"/>
        <end position="20"/>
    </location>
</feature>
<feature type="chain" id="PRO_5046082032" description="Secreted protein" evidence="1">
    <location>
        <begin position="21"/>
        <end position="99"/>
    </location>
</feature>
<keyword evidence="1" id="KW-0732">Signal</keyword>
<evidence type="ECO:0008006" key="4">
    <source>
        <dbReference type="Google" id="ProtNLM"/>
    </source>
</evidence>